<comment type="similarity">
    <text evidence="4">Belongs to the flavoredoxin family.</text>
</comment>
<dbReference type="InterPro" id="IPR012349">
    <property type="entry name" value="Split_barrel_FMN-bd"/>
</dbReference>
<evidence type="ECO:0000259" key="5">
    <source>
        <dbReference type="Pfam" id="PF01613"/>
    </source>
</evidence>
<keyword evidence="3" id="KW-0288">FMN</keyword>
<dbReference type="Proteomes" id="UP000004931">
    <property type="component" value="Unassembled WGS sequence"/>
</dbReference>
<protein>
    <recommendedName>
        <fullName evidence="5">Flavin reductase like domain-containing protein</fullName>
    </recommendedName>
</protein>
<evidence type="ECO:0000313" key="6">
    <source>
        <dbReference type="EMBL" id="EAW30754.1"/>
    </source>
</evidence>
<dbReference type="InterPro" id="IPR002563">
    <property type="entry name" value="Flavin_Rdtase-like_dom"/>
</dbReference>
<evidence type="ECO:0000256" key="1">
    <source>
        <dbReference type="ARBA" id="ARBA00001917"/>
    </source>
</evidence>
<dbReference type="Pfam" id="PF01613">
    <property type="entry name" value="Flavin_Reduct"/>
    <property type="match status" value="1"/>
</dbReference>
<reference evidence="6 7" key="1">
    <citation type="journal article" date="2010" name="J. Bacteriol.">
        <title>Genome sequence of the oligotrophic marine Gammaproteobacterium HTCC2143, isolated from the Oregon Coast.</title>
        <authorList>
            <person name="Oh H.M."/>
            <person name="Kang I."/>
            <person name="Ferriera S."/>
            <person name="Giovannoni S.J."/>
            <person name="Cho J.C."/>
        </authorList>
    </citation>
    <scope>NUCLEOTIDE SEQUENCE [LARGE SCALE GENOMIC DNA]</scope>
    <source>
        <strain evidence="6 7">HTCC2143</strain>
    </source>
</reference>
<feature type="domain" description="Flavin reductase like" evidence="5">
    <location>
        <begin position="29"/>
        <end position="166"/>
    </location>
</feature>
<dbReference type="Gene3D" id="2.30.110.10">
    <property type="entry name" value="Electron Transport, Fmn-binding Protein, Chain A"/>
    <property type="match status" value="1"/>
</dbReference>
<dbReference type="STRING" id="247633.GP2143_02484"/>
<dbReference type="SUPFAM" id="SSF50475">
    <property type="entry name" value="FMN-binding split barrel"/>
    <property type="match status" value="1"/>
</dbReference>
<proteinExistence type="inferred from homology"/>
<dbReference type="PANTHER" id="PTHR33798">
    <property type="entry name" value="FLAVOPROTEIN OXYGENASE"/>
    <property type="match status" value="1"/>
</dbReference>
<comment type="cofactor">
    <cofactor evidence="1">
        <name>FMN</name>
        <dbReference type="ChEBI" id="CHEBI:58210"/>
    </cofactor>
</comment>
<dbReference type="GO" id="GO:0016646">
    <property type="term" value="F:oxidoreductase activity, acting on the CH-NH group of donors, NAD or NADP as acceptor"/>
    <property type="evidence" value="ECO:0007669"/>
    <property type="project" value="UniProtKB-ARBA"/>
</dbReference>
<gene>
    <name evidence="6" type="ORF">GP2143_02484</name>
</gene>
<evidence type="ECO:0000256" key="2">
    <source>
        <dbReference type="ARBA" id="ARBA00022630"/>
    </source>
</evidence>
<evidence type="ECO:0000313" key="7">
    <source>
        <dbReference type="Proteomes" id="UP000004931"/>
    </source>
</evidence>
<evidence type="ECO:0000256" key="4">
    <source>
        <dbReference type="ARBA" id="ARBA00038054"/>
    </source>
</evidence>
<dbReference type="AlphaFoldDB" id="A0YEB8"/>
<evidence type="ECO:0000256" key="3">
    <source>
        <dbReference type="ARBA" id="ARBA00022643"/>
    </source>
</evidence>
<dbReference type="GO" id="GO:0010181">
    <property type="term" value="F:FMN binding"/>
    <property type="evidence" value="ECO:0007669"/>
    <property type="project" value="InterPro"/>
</dbReference>
<keyword evidence="2" id="KW-0285">Flavoprotein</keyword>
<comment type="caution">
    <text evidence="6">The sequence shown here is derived from an EMBL/GenBank/DDBJ whole genome shotgun (WGS) entry which is preliminary data.</text>
</comment>
<dbReference type="OrthoDB" id="5293996at2"/>
<name>A0YEB8_9GAMM</name>
<accession>A0YEB8</accession>
<dbReference type="EMBL" id="AAVT01000006">
    <property type="protein sequence ID" value="EAW30754.1"/>
    <property type="molecule type" value="Genomic_DNA"/>
</dbReference>
<organism evidence="6 7">
    <name type="scientific">marine gamma proteobacterium HTCC2143</name>
    <dbReference type="NCBI Taxonomy" id="247633"/>
    <lineage>
        <taxon>Bacteria</taxon>
        <taxon>Pseudomonadati</taxon>
        <taxon>Pseudomonadota</taxon>
        <taxon>Gammaproteobacteria</taxon>
        <taxon>Cellvibrionales</taxon>
        <taxon>Spongiibacteraceae</taxon>
        <taxon>BD1-7 clade</taxon>
    </lineage>
</organism>
<keyword evidence="7" id="KW-1185">Reference proteome</keyword>
<sequence>MQHFDKDSIDLFPSRYRASLINSLSGFKSANLVGTVNGEGHTNLAMFSSVVHIGASPALVGLVMRPNSVSRHTLENIRETGQYTINQVSESFWREAHQTSARYEGYESEFECTNLTPSYIEHHDAPFVEQSRLKYALLLREIVPITLNDTLFVIGEITDILCDTDAVMEDGYIDIEKLATVSVSGLDSYHTTARLSRIQYAKPNETAQLISLSGELYPLCDGQ</sequence>
<dbReference type="eggNOG" id="COG1853">
    <property type="taxonomic scope" value="Bacteria"/>
</dbReference>
<dbReference type="PANTHER" id="PTHR33798:SF5">
    <property type="entry name" value="FLAVIN REDUCTASE LIKE DOMAIN-CONTAINING PROTEIN"/>
    <property type="match status" value="1"/>
</dbReference>